<name>A0ABW4HYS9_9SPHN</name>
<sequence length="58" mass="6416">MRVMTIMSIALALTTVCDRAFNRGDLTMKLYANARDVRDWAEKSGGDVADSFIGFRAS</sequence>
<proteinExistence type="predicted"/>
<reference evidence="2" key="1">
    <citation type="journal article" date="2019" name="Int. J. Syst. Evol. Microbiol.">
        <title>The Global Catalogue of Microorganisms (GCM) 10K type strain sequencing project: providing services to taxonomists for standard genome sequencing and annotation.</title>
        <authorList>
            <consortium name="The Broad Institute Genomics Platform"/>
            <consortium name="The Broad Institute Genome Sequencing Center for Infectious Disease"/>
            <person name="Wu L."/>
            <person name="Ma J."/>
        </authorList>
    </citation>
    <scope>NUCLEOTIDE SEQUENCE [LARGE SCALE GENOMIC DNA]</scope>
    <source>
        <strain evidence="2">CGMCC 1.16275</strain>
    </source>
</reference>
<protein>
    <submittedName>
        <fullName evidence="1">Uncharacterized protein</fullName>
    </submittedName>
</protein>
<organism evidence="1 2">
    <name type="scientific">Sphingomonas tabacisoli</name>
    <dbReference type="NCBI Taxonomy" id="2249466"/>
    <lineage>
        <taxon>Bacteria</taxon>
        <taxon>Pseudomonadati</taxon>
        <taxon>Pseudomonadota</taxon>
        <taxon>Alphaproteobacteria</taxon>
        <taxon>Sphingomonadales</taxon>
        <taxon>Sphingomonadaceae</taxon>
        <taxon>Sphingomonas</taxon>
    </lineage>
</organism>
<comment type="caution">
    <text evidence="1">The sequence shown here is derived from an EMBL/GenBank/DDBJ whole genome shotgun (WGS) entry which is preliminary data.</text>
</comment>
<accession>A0ABW4HYS9</accession>
<evidence type="ECO:0000313" key="2">
    <source>
        <dbReference type="Proteomes" id="UP001597115"/>
    </source>
</evidence>
<evidence type="ECO:0000313" key="1">
    <source>
        <dbReference type="EMBL" id="MFD1610357.1"/>
    </source>
</evidence>
<dbReference type="RefSeq" id="WP_380885956.1">
    <property type="nucleotide sequence ID" value="NZ_JBHUDY010000001.1"/>
</dbReference>
<keyword evidence="2" id="KW-1185">Reference proteome</keyword>
<dbReference type="EMBL" id="JBHUDY010000001">
    <property type="protein sequence ID" value="MFD1610357.1"/>
    <property type="molecule type" value="Genomic_DNA"/>
</dbReference>
<dbReference type="Proteomes" id="UP001597115">
    <property type="component" value="Unassembled WGS sequence"/>
</dbReference>
<gene>
    <name evidence="1" type="ORF">ACFSCW_00920</name>
</gene>